<gene>
    <name evidence="2" type="ORF">Tco_0702269</name>
</gene>
<dbReference type="EMBL" id="BQNB010009861">
    <property type="protein sequence ID" value="GJS69428.1"/>
    <property type="molecule type" value="Genomic_DNA"/>
</dbReference>
<feature type="region of interest" description="Disordered" evidence="1">
    <location>
        <begin position="55"/>
        <end position="74"/>
    </location>
</feature>
<keyword evidence="3" id="KW-1185">Reference proteome</keyword>
<feature type="compositionally biased region" description="Acidic residues" evidence="1">
    <location>
        <begin position="64"/>
        <end position="73"/>
    </location>
</feature>
<name>A0ABQ4XX11_9ASTR</name>
<organism evidence="2 3">
    <name type="scientific">Tanacetum coccineum</name>
    <dbReference type="NCBI Taxonomy" id="301880"/>
    <lineage>
        <taxon>Eukaryota</taxon>
        <taxon>Viridiplantae</taxon>
        <taxon>Streptophyta</taxon>
        <taxon>Embryophyta</taxon>
        <taxon>Tracheophyta</taxon>
        <taxon>Spermatophyta</taxon>
        <taxon>Magnoliopsida</taxon>
        <taxon>eudicotyledons</taxon>
        <taxon>Gunneridae</taxon>
        <taxon>Pentapetalae</taxon>
        <taxon>asterids</taxon>
        <taxon>campanulids</taxon>
        <taxon>Asterales</taxon>
        <taxon>Asteraceae</taxon>
        <taxon>Asteroideae</taxon>
        <taxon>Anthemideae</taxon>
        <taxon>Anthemidinae</taxon>
        <taxon>Tanacetum</taxon>
    </lineage>
</organism>
<accession>A0ABQ4XX11</accession>
<evidence type="ECO:0000256" key="1">
    <source>
        <dbReference type="SAM" id="MobiDB-lite"/>
    </source>
</evidence>
<comment type="caution">
    <text evidence="2">The sequence shown here is derived from an EMBL/GenBank/DDBJ whole genome shotgun (WGS) entry which is preliminary data.</text>
</comment>
<dbReference type="Proteomes" id="UP001151760">
    <property type="component" value="Unassembled WGS sequence"/>
</dbReference>
<evidence type="ECO:0000313" key="2">
    <source>
        <dbReference type="EMBL" id="GJS69428.1"/>
    </source>
</evidence>
<sequence length="135" mass="15663">MISIPLDSTVRAGGPITHRFHKSKYFIHPGCVTWLFTMKIASLKQRIQELEFSQLQQDSPAEVAETESNETESEPIIWDIGDEEEEYPFVNKYLSFQEEPIVLVEEESCPVYETNNEEEESMPVYNTDIEDVIEE</sequence>
<reference evidence="2" key="2">
    <citation type="submission" date="2022-01" db="EMBL/GenBank/DDBJ databases">
        <authorList>
            <person name="Yamashiro T."/>
            <person name="Shiraishi A."/>
            <person name="Satake H."/>
            <person name="Nakayama K."/>
        </authorList>
    </citation>
    <scope>NUCLEOTIDE SEQUENCE</scope>
</reference>
<reference evidence="2" key="1">
    <citation type="journal article" date="2022" name="Int. J. Mol. Sci.">
        <title>Draft Genome of Tanacetum Coccineum: Genomic Comparison of Closely Related Tanacetum-Family Plants.</title>
        <authorList>
            <person name="Yamashiro T."/>
            <person name="Shiraishi A."/>
            <person name="Nakayama K."/>
            <person name="Satake H."/>
        </authorList>
    </citation>
    <scope>NUCLEOTIDE SEQUENCE</scope>
</reference>
<evidence type="ECO:0000313" key="3">
    <source>
        <dbReference type="Proteomes" id="UP001151760"/>
    </source>
</evidence>
<proteinExistence type="predicted"/>
<protein>
    <submittedName>
        <fullName evidence="2">Uncharacterized protein</fullName>
    </submittedName>
</protein>